<evidence type="ECO:0008006" key="3">
    <source>
        <dbReference type="Google" id="ProtNLM"/>
    </source>
</evidence>
<dbReference type="RefSeq" id="WP_345611951.1">
    <property type="nucleotide sequence ID" value="NZ_BAABJO010000043.1"/>
</dbReference>
<sequence>MSAHSFLEIGQRLMLGSREGYVPDIAALFIEDELEHNDERFGYVSTAGELRDRLQLHGYTAARALRELDAAVAAWHGQHPNPGADTMGVPVRGSADLLAELREYVNGTDEWVHFQLPDDVEWELDPRTHLRLVLDLVEARFPVRYNLDDLQSYELLTPGTPITEQAREARRHVIATDAPLVILTEGSSDSLLLGDAIRVTHPHLVGMLHLMDFAAGAEGSAAALARLVHSFVGAGIANRVLALADNDTAAHDALAKLKREGLPDGYRVLHYPDLPLLRRYPTLGPQLADSVLMDVNGKAGSLEMYLGRELLTVDGELVPVQWTGYIEGQKGYQGAISAVHKKRIQREFRRKVRSALEDPSVQETQDWSGVQAIVGAILGAFE</sequence>
<accession>A0ABP9P1T8</accession>
<reference evidence="2" key="1">
    <citation type="journal article" date="2019" name="Int. J. Syst. Evol. Microbiol.">
        <title>The Global Catalogue of Microorganisms (GCM) 10K type strain sequencing project: providing services to taxonomists for standard genome sequencing and annotation.</title>
        <authorList>
            <consortium name="The Broad Institute Genomics Platform"/>
            <consortium name="The Broad Institute Genome Sequencing Center for Infectious Disease"/>
            <person name="Wu L."/>
            <person name="Ma J."/>
        </authorList>
    </citation>
    <scope>NUCLEOTIDE SEQUENCE [LARGE SCALE GENOMIC DNA]</scope>
    <source>
        <strain evidence="2">JCM 18302</strain>
    </source>
</reference>
<name>A0ABP9P1T8_9PSEU</name>
<proteinExistence type="predicted"/>
<dbReference type="Proteomes" id="UP001500804">
    <property type="component" value="Unassembled WGS sequence"/>
</dbReference>
<organism evidence="1 2">
    <name type="scientific">Pseudonocardia adelaidensis</name>
    <dbReference type="NCBI Taxonomy" id="648754"/>
    <lineage>
        <taxon>Bacteria</taxon>
        <taxon>Bacillati</taxon>
        <taxon>Actinomycetota</taxon>
        <taxon>Actinomycetes</taxon>
        <taxon>Pseudonocardiales</taxon>
        <taxon>Pseudonocardiaceae</taxon>
        <taxon>Pseudonocardia</taxon>
    </lineage>
</organism>
<dbReference type="EMBL" id="BAABJO010000043">
    <property type="protein sequence ID" value="GAA5139132.1"/>
    <property type="molecule type" value="Genomic_DNA"/>
</dbReference>
<comment type="caution">
    <text evidence="1">The sequence shown here is derived from an EMBL/GenBank/DDBJ whole genome shotgun (WGS) entry which is preliminary data.</text>
</comment>
<protein>
    <recommendedName>
        <fullName evidence="3">HEPN/Toprim N-terminal domain-containing protein</fullName>
    </recommendedName>
</protein>
<evidence type="ECO:0000313" key="2">
    <source>
        <dbReference type="Proteomes" id="UP001500804"/>
    </source>
</evidence>
<evidence type="ECO:0000313" key="1">
    <source>
        <dbReference type="EMBL" id="GAA5139132.1"/>
    </source>
</evidence>
<keyword evidence="2" id="KW-1185">Reference proteome</keyword>
<gene>
    <name evidence="1" type="ORF">GCM10023320_74720</name>
</gene>